<dbReference type="Proteomes" id="UP001472677">
    <property type="component" value="Unassembled WGS sequence"/>
</dbReference>
<feature type="region of interest" description="Disordered" evidence="1">
    <location>
        <begin position="1"/>
        <end position="81"/>
    </location>
</feature>
<name>A0ABR2CE02_9ROSI</name>
<keyword evidence="3" id="KW-1185">Reference proteome</keyword>
<proteinExistence type="predicted"/>
<feature type="compositionally biased region" description="Basic residues" evidence="1">
    <location>
        <begin position="10"/>
        <end position="19"/>
    </location>
</feature>
<feature type="compositionally biased region" description="Polar residues" evidence="1">
    <location>
        <begin position="61"/>
        <end position="72"/>
    </location>
</feature>
<reference evidence="2 3" key="1">
    <citation type="journal article" date="2024" name="G3 (Bethesda)">
        <title>Genome assembly of Hibiscus sabdariffa L. provides insights into metabolisms of medicinal natural products.</title>
        <authorList>
            <person name="Kim T."/>
        </authorList>
    </citation>
    <scope>NUCLEOTIDE SEQUENCE [LARGE SCALE GENOMIC DNA]</scope>
    <source>
        <strain evidence="2">TK-2024</strain>
        <tissue evidence="2">Old leaves</tissue>
    </source>
</reference>
<evidence type="ECO:0000256" key="1">
    <source>
        <dbReference type="SAM" id="MobiDB-lite"/>
    </source>
</evidence>
<evidence type="ECO:0000313" key="2">
    <source>
        <dbReference type="EMBL" id="KAK8517724.1"/>
    </source>
</evidence>
<comment type="caution">
    <text evidence="2">The sequence shown here is derived from an EMBL/GenBank/DDBJ whole genome shotgun (WGS) entry which is preliminary data.</text>
</comment>
<dbReference type="EMBL" id="JBBPBM010000055">
    <property type="protein sequence ID" value="KAK8517724.1"/>
    <property type="molecule type" value="Genomic_DNA"/>
</dbReference>
<gene>
    <name evidence="2" type="ORF">V6N12_016565</name>
</gene>
<sequence>MGMGEEQKPRNQKARNLSKKGREREPCSKKRNKARGKQDSNGKNAKTVACMPLKPHVLLPTKSSSDEPTSVNPVMLSKREN</sequence>
<organism evidence="2 3">
    <name type="scientific">Hibiscus sabdariffa</name>
    <name type="common">roselle</name>
    <dbReference type="NCBI Taxonomy" id="183260"/>
    <lineage>
        <taxon>Eukaryota</taxon>
        <taxon>Viridiplantae</taxon>
        <taxon>Streptophyta</taxon>
        <taxon>Embryophyta</taxon>
        <taxon>Tracheophyta</taxon>
        <taxon>Spermatophyta</taxon>
        <taxon>Magnoliopsida</taxon>
        <taxon>eudicotyledons</taxon>
        <taxon>Gunneridae</taxon>
        <taxon>Pentapetalae</taxon>
        <taxon>rosids</taxon>
        <taxon>malvids</taxon>
        <taxon>Malvales</taxon>
        <taxon>Malvaceae</taxon>
        <taxon>Malvoideae</taxon>
        <taxon>Hibiscus</taxon>
    </lineage>
</organism>
<evidence type="ECO:0000313" key="3">
    <source>
        <dbReference type="Proteomes" id="UP001472677"/>
    </source>
</evidence>
<protein>
    <submittedName>
        <fullName evidence="2">Uncharacterized protein</fullName>
    </submittedName>
</protein>
<accession>A0ABR2CE02</accession>